<dbReference type="InterPro" id="IPR027370">
    <property type="entry name" value="Znf-RING_euk"/>
</dbReference>
<organism evidence="22 23">
    <name type="scientific">Pagothenia borchgrevinki</name>
    <name type="common">Bald rockcod</name>
    <name type="synonym">Trematomus borchgrevinki</name>
    <dbReference type="NCBI Taxonomy" id="8213"/>
    <lineage>
        <taxon>Eukaryota</taxon>
        <taxon>Metazoa</taxon>
        <taxon>Chordata</taxon>
        <taxon>Craniata</taxon>
        <taxon>Vertebrata</taxon>
        <taxon>Euteleostomi</taxon>
        <taxon>Actinopterygii</taxon>
        <taxon>Neopterygii</taxon>
        <taxon>Teleostei</taxon>
        <taxon>Neoteleostei</taxon>
        <taxon>Acanthomorphata</taxon>
        <taxon>Eupercaria</taxon>
        <taxon>Perciformes</taxon>
        <taxon>Notothenioidei</taxon>
        <taxon>Nototheniidae</taxon>
        <taxon>Pagothenia</taxon>
    </lineage>
</organism>
<keyword evidence="15" id="KW-0514">Muscle protein</keyword>
<keyword evidence="14" id="KW-0175">Coiled coil</keyword>
<keyword evidence="12" id="KW-0221">Differentiation</keyword>
<comment type="subcellular location">
    <subcellularLocation>
        <location evidence="4">Cytoplasm</location>
    </subcellularLocation>
    <subcellularLocation>
        <location evidence="3">Nucleus</location>
    </subcellularLocation>
</comment>
<dbReference type="SUPFAM" id="SSF57845">
    <property type="entry name" value="B-box zinc-binding domain"/>
    <property type="match status" value="1"/>
</dbReference>
<evidence type="ECO:0000256" key="7">
    <source>
        <dbReference type="ARBA" id="ARBA00022490"/>
    </source>
</evidence>
<evidence type="ECO:0000259" key="20">
    <source>
        <dbReference type="PROSITE" id="PS50119"/>
    </source>
</evidence>
<dbReference type="Proteomes" id="UP001619887">
    <property type="component" value="Unassembled WGS sequence"/>
</dbReference>
<feature type="region of interest" description="Disordered" evidence="18">
    <location>
        <begin position="1"/>
        <end position="24"/>
    </location>
</feature>
<feature type="domain" description="B box-type" evidence="20">
    <location>
        <begin position="138"/>
        <end position="180"/>
    </location>
</feature>
<dbReference type="InterPro" id="IPR017903">
    <property type="entry name" value="COS_domain"/>
</dbReference>
<evidence type="ECO:0000313" key="22">
    <source>
        <dbReference type="EMBL" id="KAL3052158.1"/>
    </source>
</evidence>
<dbReference type="FunFam" id="3.30.40.10:FF:000014">
    <property type="entry name" value="probable E3 ubiquitin-protein ligase MID2"/>
    <property type="match status" value="1"/>
</dbReference>
<dbReference type="Gene3D" id="3.30.160.60">
    <property type="entry name" value="Classic Zinc Finger"/>
    <property type="match status" value="1"/>
</dbReference>
<evidence type="ECO:0000256" key="5">
    <source>
        <dbReference type="ARBA" id="ARBA00012483"/>
    </source>
</evidence>
<evidence type="ECO:0000256" key="10">
    <source>
        <dbReference type="ARBA" id="ARBA00022723"/>
    </source>
</evidence>
<evidence type="ECO:0000259" key="21">
    <source>
        <dbReference type="PROSITE" id="PS51262"/>
    </source>
</evidence>
<dbReference type="GO" id="GO:0008270">
    <property type="term" value="F:zinc ion binding"/>
    <property type="evidence" value="ECO:0007669"/>
    <property type="project" value="UniProtKB-KW"/>
</dbReference>
<feature type="compositionally biased region" description="Gly residues" evidence="18">
    <location>
        <begin position="13"/>
        <end position="23"/>
    </location>
</feature>
<keyword evidence="11 17" id="KW-0863">Zinc-finger</keyword>
<dbReference type="PROSITE" id="PS50119">
    <property type="entry name" value="ZF_BBOX"/>
    <property type="match status" value="1"/>
</dbReference>
<keyword evidence="7" id="KW-0963">Cytoplasm</keyword>
<evidence type="ECO:0000256" key="2">
    <source>
        <dbReference type="ARBA" id="ARBA00003888"/>
    </source>
</evidence>
<evidence type="ECO:0000256" key="6">
    <source>
        <dbReference type="ARBA" id="ARBA00014725"/>
    </source>
</evidence>
<keyword evidence="16" id="KW-0539">Nucleus</keyword>
<keyword evidence="23" id="KW-1185">Reference proteome</keyword>
<reference evidence="22 23" key="2">
    <citation type="journal article" date="2024" name="G3 (Bethesda)">
        <title>The genome of the cryopelagic Antarctic bald notothen, Trematomus borchgrevinki.</title>
        <authorList>
            <person name="Rayamajhi N."/>
            <person name="Rivera-Colon A.G."/>
            <person name="Minhas B.F."/>
            <person name="Cheng C.C."/>
            <person name="Catchen J.M."/>
        </authorList>
    </citation>
    <scope>NUCLEOTIDE SEQUENCE [LARGE SCALE GENOMIC DNA]</scope>
    <source>
        <strain evidence="22">AGRC-2024</strain>
    </source>
</reference>
<accession>A0ABD2GFY6</accession>
<evidence type="ECO:0000256" key="16">
    <source>
        <dbReference type="ARBA" id="ARBA00023242"/>
    </source>
</evidence>
<evidence type="ECO:0000256" key="12">
    <source>
        <dbReference type="ARBA" id="ARBA00022782"/>
    </source>
</evidence>
<evidence type="ECO:0000313" key="23">
    <source>
        <dbReference type="Proteomes" id="UP001619887"/>
    </source>
</evidence>
<dbReference type="InterPro" id="IPR013083">
    <property type="entry name" value="Znf_RING/FYVE/PHD"/>
</dbReference>
<dbReference type="PROSITE" id="PS00518">
    <property type="entry name" value="ZF_RING_1"/>
    <property type="match status" value="1"/>
</dbReference>
<dbReference type="Gene3D" id="1.20.5.170">
    <property type="match status" value="1"/>
</dbReference>
<dbReference type="SMART" id="SM00184">
    <property type="entry name" value="RING"/>
    <property type="match status" value="1"/>
</dbReference>
<dbReference type="GO" id="GO:0061630">
    <property type="term" value="F:ubiquitin protein ligase activity"/>
    <property type="evidence" value="ECO:0007669"/>
    <property type="project" value="UniProtKB-EC"/>
</dbReference>
<dbReference type="GO" id="GO:0005737">
    <property type="term" value="C:cytoplasm"/>
    <property type="evidence" value="ECO:0007669"/>
    <property type="project" value="UniProtKB-SubCell"/>
</dbReference>
<dbReference type="AlphaFoldDB" id="A0ABD2GFY6"/>
<gene>
    <name evidence="22" type="ORF">OYC64_004835</name>
</gene>
<dbReference type="InterPro" id="IPR001841">
    <property type="entry name" value="Znf_RING"/>
</dbReference>
<evidence type="ECO:0000256" key="15">
    <source>
        <dbReference type="ARBA" id="ARBA00023179"/>
    </source>
</evidence>
<protein>
    <recommendedName>
        <fullName evidence="6">Tripartite motif-containing protein 54</fullName>
        <ecNumber evidence="5">2.3.2.27</ecNumber>
    </recommendedName>
</protein>
<dbReference type="InterPro" id="IPR017907">
    <property type="entry name" value="Znf_RING_CS"/>
</dbReference>
<dbReference type="SMART" id="SM00336">
    <property type="entry name" value="BBOX"/>
    <property type="match status" value="1"/>
</dbReference>
<feature type="domain" description="COS" evidence="21">
    <location>
        <begin position="288"/>
        <end position="344"/>
    </location>
</feature>
<dbReference type="InterPro" id="IPR000315">
    <property type="entry name" value="Znf_B-box"/>
</dbReference>
<dbReference type="Gene3D" id="3.30.40.10">
    <property type="entry name" value="Zinc/RING finger domain, C3HC4 (zinc finger)"/>
    <property type="match status" value="1"/>
</dbReference>
<dbReference type="PANTHER" id="PTHR24099:SF17">
    <property type="entry name" value="TRIPARTITE MOTIF CONTAINING 55"/>
    <property type="match status" value="1"/>
</dbReference>
<feature type="compositionally biased region" description="Low complexity" evidence="18">
    <location>
        <begin position="69"/>
        <end position="88"/>
    </location>
</feature>
<dbReference type="InterPro" id="IPR050617">
    <property type="entry name" value="E3_ligase_FN3/SPRY"/>
</dbReference>
<keyword evidence="9" id="KW-0493">Microtubule</keyword>
<dbReference type="Pfam" id="PF13445">
    <property type="entry name" value="zf-RING_UBOX"/>
    <property type="match status" value="1"/>
</dbReference>
<comment type="caution">
    <text evidence="22">The sequence shown here is derived from an EMBL/GenBank/DDBJ whole genome shotgun (WGS) entry which is preliminary data.</text>
</comment>
<dbReference type="PROSITE" id="PS50089">
    <property type="entry name" value="ZF_RING_2"/>
    <property type="match status" value="1"/>
</dbReference>
<feature type="compositionally biased region" description="Low complexity" evidence="18">
    <location>
        <begin position="1"/>
        <end position="12"/>
    </location>
</feature>
<evidence type="ECO:0000256" key="4">
    <source>
        <dbReference type="ARBA" id="ARBA00004496"/>
    </source>
</evidence>
<evidence type="ECO:0000256" key="17">
    <source>
        <dbReference type="PROSITE-ProRule" id="PRU00024"/>
    </source>
</evidence>
<evidence type="ECO:0000256" key="3">
    <source>
        <dbReference type="ARBA" id="ARBA00004123"/>
    </source>
</evidence>
<dbReference type="PANTHER" id="PTHR24099">
    <property type="entry name" value="E3 UBIQUITIN-PROTEIN LIGASE TRIM36-RELATED"/>
    <property type="match status" value="1"/>
</dbReference>
<feature type="region of interest" description="Disordered" evidence="18">
    <location>
        <begin position="69"/>
        <end position="90"/>
    </location>
</feature>
<dbReference type="InterPro" id="IPR033492">
    <property type="entry name" value="Trim54_Bbox2_Zfn"/>
</dbReference>
<reference evidence="22 23" key="1">
    <citation type="journal article" date="2022" name="G3 (Bethesda)">
        <title>Evaluating Illumina-, Nanopore-, and PacBio-based genome assembly strategies with the bald notothen, Trematomus borchgrevinki.</title>
        <authorList>
            <person name="Rayamajhi N."/>
            <person name="Cheng C.C."/>
            <person name="Catchen J.M."/>
        </authorList>
    </citation>
    <scope>NUCLEOTIDE SEQUENCE [LARGE SCALE GENOMIC DNA]</scope>
    <source>
        <strain evidence="22">AGRC-2024</strain>
    </source>
</reference>
<evidence type="ECO:0000256" key="9">
    <source>
        <dbReference type="ARBA" id="ARBA00022701"/>
    </source>
</evidence>
<evidence type="ECO:0000256" key="18">
    <source>
        <dbReference type="SAM" id="MobiDB-lite"/>
    </source>
</evidence>
<evidence type="ECO:0000256" key="1">
    <source>
        <dbReference type="ARBA" id="ARBA00000900"/>
    </source>
</evidence>
<dbReference type="GO" id="GO:0005874">
    <property type="term" value="C:microtubule"/>
    <property type="evidence" value="ECO:0007669"/>
    <property type="project" value="UniProtKB-KW"/>
</dbReference>
<dbReference type="CDD" id="cd19833">
    <property type="entry name" value="Bbox2_MuRF3_C-II"/>
    <property type="match status" value="1"/>
</dbReference>
<sequence length="360" mass="40626">MNFALRPPSEGRSGPGSGPGSGRGTIMENLEKQLICPVCLEMFSKPVVILPCQHNLCRKCANDMFQSSNPLSQSRSSSSSSSSSSIGSRFRCPSCRQEVLLDRHGVYGLQRNLLVENILDLYRQQEASRPVPMKPEQQQQLLCEDHEEERINIYCLSCETPTCSMCKVFGKHKACHVAPLSSVYLRQKTDLSDSIAMLVANNDHIQTRISEMEEMCCCVEENGERQREHLEERFEALVNILDERKQDLVGLISKHHDDTLRRVRSLIGRHSEQLEAAVALLEAAIQSMEEPHMPLFIQSAKVILEKMAVTASHLERPEVRFESVSHFVLDTDDLADLLRNIHFSPGVGDDGEEDHEEEEE</sequence>
<keyword evidence="13" id="KW-0862">Zinc</keyword>
<proteinExistence type="predicted"/>
<dbReference type="SUPFAM" id="SSF57850">
    <property type="entry name" value="RING/U-box"/>
    <property type="match status" value="1"/>
</dbReference>
<dbReference type="GO" id="GO:0005634">
    <property type="term" value="C:nucleus"/>
    <property type="evidence" value="ECO:0007669"/>
    <property type="project" value="UniProtKB-SubCell"/>
</dbReference>
<dbReference type="Pfam" id="PF00643">
    <property type="entry name" value="zf-B_box"/>
    <property type="match status" value="1"/>
</dbReference>
<evidence type="ECO:0000256" key="13">
    <source>
        <dbReference type="ARBA" id="ARBA00022833"/>
    </source>
</evidence>
<evidence type="ECO:0000256" key="14">
    <source>
        <dbReference type="ARBA" id="ARBA00023054"/>
    </source>
</evidence>
<evidence type="ECO:0000256" key="8">
    <source>
        <dbReference type="ARBA" id="ARBA00022679"/>
    </source>
</evidence>
<keyword evidence="10" id="KW-0479">Metal-binding</keyword>
<keyword evidence="8" id="KW-0808">Transferase</keyword>
<comment type="catalytic activity">
    <reaction evidence="1">
        <text>S-ubiquitinyl-[E2 ubiquitin-conjugating enzyme]-L-cysteine + [acceptor protein]-L-lysine = [E2 ubiquitin-conjugating enzyme]-L-cysteine + N(6)-ubiquitinyl-[acceptor protein]-L-lysine.</text>
        <dbReference type="EC" id="2.3.2.27"/>
    </reaction>
</comment>
<name>A0ABD2GFY6_PAGBO</name>
<comment type="function">
    <text evidence="2">May bind and stabilize microtubules during myotubes formation.</text>
</comment>
<evidence type="ECO:0000259" key="19">
    <source>
        <dbReference type="PROSITE" id="PS50089"/>
    </source>
</evidence>
<evidence type="ECO:0000256" key="11">
    <source>
        <dbReference type="ARBA" id="ARBA00022771"/>
    </source>
</evidence>
<dbReference type="PROSITE" id="PS51262">
    <property type="entry name" value="COS"/>
    <property type="match status" value="1"/>
</dbReference>
<dbReference type="EC" id="2.3.2.27" evidence="5"/>
<dbReference type="GO" id="GO:0030154">
    <property type="term" value="P:cell differentiation"/>
    <property type="evidence" value="ECO:0007669"/>
    <property type="project" value="UniProtKB-KW"/>
</dbReference>
<dbReference type="EMBL" id="JBIYXZ010002079">
    <property type="protein sequence ID" value="KAL3052158.1"/>
    <property type="molecule type" value="Genomic_DNA"/>
</dbReference>
<feature type="domain" description="RING-type" evidence="19">
    <location>
        <begin position="36"/>
        <end position="96"/>
    </location>
</feature>